<dbReference type="NCBIfam" id="NF038322">
    <property type="entry name" value="ImpA_fam_HExGH"/>
    <property type="match status" value="1"/>
</dbReference>
<dbReference type="PROSITE" id="PS51723">
    <property type="entry name" value="PEPTIDASE_M60"/>
    <property type="match status" value="1"/>
</dbReference>
<protein>
    <recommendedName>
        <fullName evidence="2">Peptidase M60 domain-containing protein</fullName>
    </recommendedName>
</protein>
<dbReference type="OrthoDB" id="3744671at2759"/>
<dbReference type="AlphaFoldDB" id="A0A139ANQ9"/>
<evidence type="ECO:0000256" key="1">
    <source>
        <dbReference type="SAM" id="MobiDB-lite"/>
    </source>
</evidence>
<sequence>MARDDIEQQTMEEASNAYLTQPTAETHPSKSAHTSLRQRWAHTSAKLKIAVIASCGTSSTTSQYTTATLTSNSATWTTTTTRTTAALVASSSTTSATTSASPSPSATPDPFASAMQGGSPGTISASFIVAAAQSAVSDQQTEYRSMKQTMFSTGVTLQRRGLNTLDNITWNPSQDSCWLTTLDTMKNKPILVANWSYSTGAVDRSGAPLAFAGVSDYKSRYAAFGNNPLGVRGNANMDAFMVNVIKWLTGKSDLTSQRVVVAHLPGSETYWFPHESATRTWLVSKLPNVTINNVTLNTGSQADNRCDGALLDACLGAGKVDLLILGREQGPTAYNGSLVMNAVLAAQARGIPLLYLHHYRDANDLASRVLDYLSLSVTINYWNKYGLNAFDPDIGLPFSPNALDVVSTLLTRLETGNFSSNWSGCAVNVARNFCSADATFMAEFGNPAANIRNAIRALDQSNTAIFRNSSRYRMERMLILLGDKYRENITYPLSKTANATAWYRAYFADHVAYIHRDNTTLALSLGTFAPTIPVTVPTISRLVSVDTPLTGTKDYMTGLYVIPGRTMVITRVDNTTATVTFGLNMVRDTTWVFQEPQGLDRPYLVSSPLSKLTVNNTIRITSPHGGTLILHVDAPSGATQTVSVQVDGVITHPVLRSVTNATEIAAFEAELKSTPTNWVGINMDTLILHSRLNHFNQSMKNYGNVTWLGQLTWQYTIKATYELAGFNSASGQLSLSPEVVNFCASRSWDCVGSQHRRDVVQHVISDSRAINGAGTSGNPFDENWPFDPIGWGETHEIGHNLQVGRHKIYDDRSTEVSNNLFPTSVYIRWNRSPEGQAAKKTRSVGIGQTAFGYLQAALNTSDPFNAVYTNVWANPAYAAQNSQRLMFYRQLIEHARHYGTGLGDGWGFVTLSYLQERNVAAASSTWNVTTAIPLGFSLYNTSYPSSISGNDFMVISTSFIIGVDMRPMFDTWGVSYTAAASAQVASFSLNPVPKVFFPMRDIISPVDKVGAPLTINSTTIYSEPS</sequence>
<proteinExistence type="predicted"/>
<feature type="region of interest" description="Disordered" evidence="1">
    <location>
        <begin position="91"/>
        <end position="117"/>
    </location>
</feature>
<feature type="compositionally biased region" description="Low complexity" evidence="1">
    <location>
        <begin position="91"/>
        <end position="114"/>
    </location>
</feature>
<dbReference type="EMBL" id="KQ965743">
    <property type="protein sequence ID" value="KXS18284.1"/>
    <property type="molecule type" value="Genomic_DNA"/>
</dbReference>
<gene>
    <name evidence="3" type="ORF">M427DRAFT_133016</name>
</gene>
<dbReference type="Pfam" id="PF13402">
    <property type="entry name" value="Peptidase_M60"/>
    <property type="match status" value="1"/>
</dbReference>
<dbReference type="InterPro" id="IPR031161">
    <property type="entry name" value="Peptidase_M60_dom"/>
</dbReference>
<feature type="domain" description="Peptidase M60" evidence="2">
    <location>
        <begin position="552"/>
        <end position="896"/>
    </location>
</feature>
<keyword evidence="4" id="KW-1185">Reference proteome</keyword>
<dbReference type="Gene3D" id="1.10.390.30">
    <property type="entry name" value="Peptidase M60, enhancin-like domain 3"/>
    <property type="match status" value="1"/>
</dbReference>
<evidence type="ECO:0000259" key="2">
    <source>
        <dbReference type="PROSITE" id="PS51723"/>
    </source>
</evidence>
<dbReference type="Proteomes" id="UP000070544">
    <property type="component" value="Unassembled WGS sequence"/>
</dbReference>
<feature type="region of interest" description="Disordered" evidence="1">
    <location>
        <begin position="16"/>
        <end position="36"/>
    </location>
</feature>
<evidence type="ECO:0000313" key="3">
    <source>
        <dbReference type="EMBL" id="KXS18284.1"/>
    </source>
</evidence>
<dbReference type="Pfam" id="PF18642">
    <property type="entry name" value="IMPa_helical"/>
    <property type="match status" value="1"/>
</dbReference>
<accession>A0A139ANQ9</accession>
<name>A0A139ANQ9_GONPJ</name>
<reference evidence="3 4" key="1">
    <citation type="journal article" date="2015" name="Genome Biol. Evol.">
        <title>Phylogenomic analyses indicate that early fungi evolved digesting cell walls of algal ancestors of land plants.</title>
        <authorList>
            <person name="Chang Y."/>
            <person name="Wang S."/>
            <person name="Sekimoto S."/>
            <person name="Aerts A.L."/>
            <person name="Choi C."/>
            <person name="Clum A."/>
            <person name="LaButti K.M."/>
            <person name="Lindquist E.A."/>
            <person name="Yee Ngan C."/>
            <person name="Ohm R.A."/>
            <person name="Salamov A.A."/>
            <person name="Grigoriev I.V."/>
            <person name="Spatafora J.W."/>
            <person name="Berbee M.L."/>
        </authorList>
    </citation>
    <scope>NUCLEOTIDE SEQUENCE [LARGE SCALE GENOMIC DNA]</scope>
    <source>
        <strain evidence="3 4">JEL478</strain>
    </source>
</reference>
<dbReference type="InterPro" id="IPR041549">
    <property type="entry name" value="IMPa_helical"/>
</dbReference>
<dbReference type="SMART" id="SM01276">
    <property type="entry name" value="M60-like"/>
    <property type="match status" value="1"/>
</dbReference>
<evidence type="ECO:0000313" key="4">
    <source>
        <dbReference type="Proteomes" id="UP000070544"/>
    </source>
</evidence>
<organism evidence="3 4">
    <name type="scientific">Gonapodya prolifera (strain JEL478)</name>
    <name type="common">Monoblepharis prolifera</name>
    <dbReference type="NCBI Taxonomy" id="1344416"/>
    <lineage>
        <taxon>Eukaryota</taxon>
        <taxon>Fungi</taxon>
        <taxon>Fungi incertae sedis</taxon>
        <taxon>Chytridiomycota</taxon>
        <taxon>Chytridiomycota incertae sedis</taxon>
        <taxon>Monoblepharidomycetes</taxon>
        <taxon>Monoblepharidales</taxon>
        <taxon>Gonapodyaceae</taxon>
        <taxon>Gonapodya</taxon>
    </lineage>
</organism>
<dbReference type="InterPro" id="IPR042279">
    <property type="entry name" value="Pep_M60_3"/>
</dbReference>